<feature type="domain" description="ATP-grasp" evidence="2">
    <location>
        <begin position="45"/>
        <end position="296"/>
    </location>
</feature>
<dbReference type="SUPFAM" id="SSF56059">
    <property type="entry name" value="Glutathione synthetase ATP-binding domain-like"/>
    <property type="match status" value="1"/>
</dbReference>
<dbReference type="InterPro" id="IPR011761">
    <property type="entry name" value="ATP-grasp"/>
</dbReference>
<keyword evidence="1" id="KW-0547">Nucleotide-binding</keyword>
<accession>A0A399R6B9</accession>
<organism evidence="3 4">
    <name type="scientific">Henriciella barbarensis</name>
    <dbReference type="NCBI Taxonomy" id="86342"/>
    <lineage>
        <taxon>Bacteria</taxon>
        <taxon>Pseudomonadati</taxon>
        <taxon>Pseudomonadota</taxon>
        <taxon>Alphaproteobacteria</taxon>
        <taxon>Hyphomonadales</taxon>
        <taxon>Hyphomonadaceae</taxon>
        <taxon>Henriciella</taxon>
    </lineage>
</organism>
<dbReference type="RefSeq" id="WP_119378056.1">
    <property type="nucleotide sequence ID" value="NZ_QWGB01000003.1"/>
</dbReference>
<dbReference type="GO" id="GO:0018169">
    <property type="term" value="F:ribosomal S6-glutamic acid ligase activity"/>
    <property type="evidence" value="ECO:0007669"/>
    <property type="project" value="TreeGrafter"/>
</dbReference>
<evidence type="ECO:0000313" key="4">
    <source>
        <dbReference type="Proteomes" id="UP000265431"/>
    </source>
</evidence>
<proteinExistence type="predicted"/>
<dbReference type="GO" id="GO:0009432">
    <property type="term" value="P:SOS response"/>
    <property type="evidence" value="ECO:0007669"/>
    <property type="project" value="TreeGrafter"/>
</dbReference>
<keyword evidence="4" id="KW-1185">Reference proteome</keyword>
<keyword evidence="3" id="KW-0436">Ligase</keyword>
<dbReference type="PANTHER" id="PTHR21621:SF0">
    <property type="entry name" value="BETA-CITRYLGLUTAMATE SYNTHASE B-RELATED"/>
    <property type="match status" value="1"/>
</dbReference>
<dbReference type="GO" id="GO:0046872">
    <property type="term" value="F:metal ion binding"/>
    <property type="evidence" value="ECO:0007669"/>
    <property type="project" value="InterPro"/>
</dbReference>
<dbReference type="InterPro" id="IPR039523">
    <property type="entry name" value="RimK-rel_E_lig_ATP-grasp"/>
</dbReference>
<protein>
    <submittedName>
        <fullName evidence="3">Alpha-L-glutamate ligase-like protein</fullName>
    </submittedName>
</protein>
<evidence type="ECO:0000256" key="1">
    <source>
        <dbReference type="PROSITE-ProRule" id="PRU00409"/>
    </source>
</evidence>
<dbReference type="EMBL" id="QWGB01000003">
    <property type="protein sequence ID" value="RIJ26204.1"/>
    <property type="molecule type" value="Genomic_DNA"/>
</dbReference>
<dbReference type="Gene3D" id="3.30.470.20">
    <property type="entry name" value="ATP-grasp fold, B domain"/>
    <property type="match status" value="1"/>
</dbReference>
<dbReference type="InterPro" id="IPR011758">
    <property type="entry name" value="RimK-rel_E_lig"/>
</dbReference>
<dbReference type="Proteomes" id="UP000265431">
    <property type="component" value="Unassembled WGS sequence"/>
</dbReference>
<dbReference type="PROSITE" id="PS50975">
    <property type="entry name" value="ATP_GRASP"/>
    <property type="match status" value="1"/>
</dbReference>
<dbReference type="AlphaFoldDB" id="A0A399R6B9"/>
<reference evidence="3 4" key="1">
    <citation type="submission" date="2018-08" db="EMBL/GenBank/DDBJ databases">
        <title>Henriciella mobilis sp. nov., isolated from seawater.</title>
        <authorList>
            <person name="Cheng H."/>
            <person name="Wu Y.-H."/>
            <person name="Xu X.-W."/>
            <person name="Guo L.-L."/>
        </authorList>
    </citation>
    <scope>NUCLEOTIDE SEQUENCE [LARGE SCALE GENOMIC DNA]</scope>
    <source>
        <strain evidence="3 4">CCUG66934</strain>
    </source>
</reference>
<keyword evidence="1" id="KW-0067">ATP-binding</keyword>
<dbReference type="NCBIfam" id="TIGR02291">
    <property type="entry name" value="rimK_rel_E_lig"/>
    <property type="match status" value="1"/>
</dbReference>
<dbReference type="OrthoDB" id="336227at2"/>
<name>A0A399R6B9_9PROT</name>
<comment type="caution">
    <text evidence="3">The sequence shown here is derived from an EMBL/GenBank/DDBJ whole genome shotgun (WGS) entry which is preliminary data.</text>
</comment>
<dbReference type="PANTHER" id="PTHR21621">
    <property type="entry name" value="RIBOSOMAL PROTEIN S6 MODIFICATION PROTEIN"/>
    <property type="match status" value="1"/>
</dbReference>
<sequence length="331" mass="36253">MIGFGPISKLARSGVLGMNSRNLDFIAAYNPRRFYPLVDDKVITKKLAIEAGVTVPELYGVIRYGGEMNLLEKIAEKHRSFVVKPSNGSGGGGIMVFNGVAKTGLRRMNGQIMLWSDIRYHLNNMLSGMFSMGDGSDQVMVEERLVPHSAFSKLAFGGVPDVRVIVFRGIPVMAMLRLPTAESDGKANLHQGGIGAGIDLVTGITTRGVQHNDSVDVHPDFETPVRDFQVPSWPEILDLASRLGHHIGLGYVGVDIVICEHKGPTLLELNARPGIAIQTANLRGLRPLLLPIHKLPSVPEDVHQRIEIAHANWNGESLERFLAPGEEMRRH</sequence>
<dbReference type="GO" id="GO:0005737">
    <property type="term" value="C:cytoplasm"/>
    <property type="evidence" value="ECO:0007669"/>
    <property type="project" value="TreeGrafter"/>
</dbReference>
<dbReference type="Pfam" id="PF14397">
    <property type="entry name" value="ATPgrasp_ST"/>
    <property type="match status" value="1"/>
</dbReference>
<evidence type="ECO:0000259" key="2">
    <source>
        <dbReference type="PROSITE" id="PS50975"/>
    </source>
</evidence>
<dbReference type="GO" id="GO:0005524">
    <property type="term" value="F:ATP binding"/>
    <property type="evidence" value="ECO:0007669"/>
    <property type="project" value="UniProtKB-UniRule"/>
</dbReference>
<evidence type="ECO:0000313" key="3">
    <source>
        <dbReference type="EMBL" id="RIJ26204.1"/>
    </source>
</evidence>
<gene>
    <name evidence="3" type="ORF">D1224_00880</name>
</gene>